<dbReference type="KEGG" id="mes:Meso_1102"/>
<dbReference type="Gene3D" id="3.90.550.10">
    <property type="entry name" value="Spore Coat Polysaccharide Biosynthesis Protein SpsA, Chain A"/>
    <property type="match status" value="1"/>
</dbReference>
<name>Q11JC6_CHESB</name>
<protein>
    <recommendedName>
        <fullName evidence="2">Nucleotide-diphospho-sugar transferase domain-containing protein</fullName>
    </recommendedName>
</protein>
<dbReference type="InterPro" id="IPR029044">
    <property type="entry name" value="Nucleotide-diphossugar_trans"/>
</dbReference>
<accession>Q11JC6</accession>
<sequence length="240" mass="28192">MGKLGGGLMSHPIIVSYYTRNTAYEGHAAELRRSIDKLGLDCRIEPREAKSSWVENCAQKAQFIREMRERESRPILWIDADAVLRRPLHELVDSDADFATVRRRGWEISSGQVYFGTGSKAEALIDTWCKYCRDYPYIWDQVSLGYAWWDTSLRLNLNTLWLDERILLILNRKSFKRFFQIAFNQAAIIHKQESRRSKKNHRKILPEYRNDMLPEWWKEAARKNAPFPVGQERLDELGLG</sequence>
<dbReference type="eggNOG" id="ENOG5032ZET">
    <property type="taxonomic scope" value="Bacteria"/>
</dbReference>
<dbReference type="HOGENOM" id="CLU_1154792_0_0_5"/>
<organism evidence="1">
    <name type="scientific">Chelativorans sp. (strain BNC1)</name>
    <dbReference type="NCBI Taxonomy" id="266779"/>
    <lineage>
        <taxon>Bacteria</taxon>
        <taxon>Pseudomonadati</taxon>
        <taxon>Pseudomonadota</taxon>
        <taxon>Alphaproteobacteria</taxon>
        <taxon>Hyphomicrobiales</taxon>
        <taxon>Phyllobacteriaceae</taxon>
        <taxon>Chelativorans</taxon>
    </lineage>
</organism>
<gene>
    <name evidence="1" type="ordered locus">Meso_1102</name>
</gene>
<dbReference type="EMBL" id="CP000390">
    <property type="protein sequence ID" value="ABG62499.1"/>
    <property type="molecule type" value="Genomic_DNA"/>
</dbReference>
<dbReference type="STRING" id="266779.Meso_1102"/>
<evidence type="ECO:0008006" key="2">
    <source>
        <dbReference type="Google" id="ProtNLM"/>
    </source>
</evidence>
<evidence type="ECO:0000313" key="1">
    <source>
        <dbReference type="EMBL" id="ABG62499.1"/>
    </source>
</evidence>
<proteinExistence type="predicted"/>
<reference evidence="1" key="1">
    <citation type="submission" date="2006-06" db="EMBL/GenBank/DDBJ databases">
        <title>Complete sequence of chromosome of Chelativorans sp. BNC1.</title>
        <authorList>
            <consortium name="US DOE Joint Genome Institute"/>
            <person name="Copeland A."/>
            <person name="Lucas S."/>
            <person name="Lapidus A."/>
            <person name="Barry K."/>
            <person name="Detter J.C."/>
            <person name="Glavina del Rio T."/>
            <person name="Hammon N."/>
            <person name="Israni S."/>
            <person name="Dalin E."/>
            <person name="Tice H."/>
            <person name="Pitluck S."/>
            <person name="Chertkov O."/>
            <person name="Brettin T."/>
            <person name="Bruce D."/>
            <person name="Han C."/>
            <person name="Tapia R."/>
            <person name="Gilna P."/>
            <person name="Schmutz J."/>
            <person name="Larimer F."/>
            <person name="Land M."/>
            <person name="Hauser L."/>
            <person name="Kyrpides N."/>
            <person name="Mikhailova N."/>
            <person name="Richardson P."/>
        </authorList>
    </citation>
    <scope>NUCLEOTIDE SEQUENCE</scope>
    <source>
        <strain evidence="1">BNC1</strain>
    </source>
</reference>
<dbReference type="SUPFAM" id="SSF53448">
    <property type="entry name" value="Nucleotide-diphospho-sugar transferases"/>
    <property type="match status" value="1"/>
</dbReference>
<dbReference type="AlphaFoldDB" id="Q11JC6"/>